<name>D3Q8U6_STANL</name>
<dbReference type="Pfam" id="PF00903">
    <property type="entry name" value="Glyoxalase"/>
    <property type="match status" value="1"/>
</dbReference>
<evidence type="ECO:0000313" key="2">
    <source>
        <dbReference type="EMBL" id="ADD44538.1"/>
    </source>
</evidence>
<dbReference type="SUPFAM" id="SSF54593">
    <property type="entry name" value="Glyoxalase/Bleomycin resistance protein/Dihydroxybiphenyl dioxygenase"/>
    <property type="match status" value="1"/>
</dbReference>
<evidence type="ECO:0000259" key="1">
    <source>
        <dbReference type="PROSITE" id="PS51819"/>
    </source>
</evidence>
<dbReference type="OrthoDB" id="9810341at2"/>
<keyword evidence="2" id="KW-0223">Dioxygenase</keyword>
<dbReference type="eggNOG" id="COG0346">
    <property type="taxonomic scope" value="Bacteria"/>
</dbReference>
<protein>
    <submittedName>
        <fullName evidence="2">Glyoxalase/bleomycin resistance protein/dioxygenase</fullName>
    </submittedName>
</protein>
<dbReference type="InterPro" id="IPR004360">
    <property type="entry name" value="Glyas_Fos-R_dOase_dom"/>
</dbReference>
<dbReference type="InterPro" id="IPR037523">
    <property type="entry name" value="VOC_core"/>
</dbReference>
<dbReference type="Proteomes" id="UP000000844">
    <property type="component" value="Chromosome"/>
</dbReference>
<reference evidence="2 3" key="1">
    <citation type="journal article" date="2009" name="Stand. Genomic Sci.">
        <title>Complete genome sequence of Stackebrandtia nassauensis type strain (LLR-40K-21).</title>
        <authorList>
            <person name="Munk C."/>
            <person name="Lapidus A."/>
            <person name="Copeland A."/>
            <person name="Jando M."/>
            <person name="Mayilraj S."/>
            <person name="Glavina Del Rio T."/>
            <person name="Nolan M."/>
            <person name="Chen F."/>
            <person name="Lucas S."/>
            <person name="Tice H."/>
            <person name="Cheng J.F."/>
            <person name="Han C."/>
            <person name="Detter J.C."/>
            <person name="Bruce D."/>
            <person name="Goodwin L."/>
            <person name="Chain P."/>
            <person name="Pitluck S."/>
            <person name="Goker M."/>
            <person name="Ovchinikova G."/>
            <person name="Pati A."/>
            <person name="Ivanova N."/>
            <person name="Mavromatis K."/>
            <person name="Chen A."/>
            <person name="Palaniappan K."/>
            <person name="Land M."/>
            <person name="Hauser L."/>
            <person name="Chang Y.J."/>
            <person name="Jeffries C.D."/>
            <person name="Bristow J."/>
            <person name="Eisen J.A."/>
            <person name="Markowitz V."/>
            <person name="Hugenholtz P."/>
            <person name="Kyrpides N.C."/>
            <person name="Klenk H.P."/>
        </authorList>
    </citation>
    <scope>NUCLEOTIDE SEQUENCE [LARGE SCALE GENOMIC DNA]</scope>
    <source>
        <strain evidence="3">DSM 44728 / CIP 108903 / NRRL B-16338 / NBRC 102104 / LLR-40K-21</strain>
    </source>
</reference>
<dbReference type="STRING" id="446470.Snas_4897"/>
<gene>
    <name evidence="2" type="ordered locus">Snas_4897</name>
</gene>
<evidence type="ECO:0000313" key="3">
    <source>
        <dbReference type="Proteomes" id="UP000000844"/>
    </source>
</evidence>
<dbReference type="Gene3D" id="3.10.180.10">
    <property type="entry name" value="2,3-Dihydroxybiphenyl 1,2-Dioxygenase, domain 1"/>
    <property type="match status" value="1"/>
</dbReference>
<dbReference type="KEGG" id="sna:Snas_4897"/>
<dbReference type="HOGENOM" id="CLU_142293_0_0_11"/>
<dbReference type="InterPro" id="IPR029068">
    <property type="entry name" value="Glyas_Bleomycin-R_OHBP_Dase"/>
</dbReference>
<feature type="domain" description="VOC" evidence="1">
    <location>
        <begin position="4"/>
        <end position="123"/>
    </location>
</feature>
<dbReference type="PROSITE" id="PS51819">
    <property type="entry name" value="VOC"/>
    <property type="match status" value="1"/>
</dbReference>
<keyword evidence="2" id="KW-0560">Oxidoreductase</keyword>
<dbReference type="CDD" id="cd08351">
    <property type="entry name" value="ChaP_like"/>
    <property type="match status" value="1"/>
</dbReference>
<accession>D3Q8U6</accession>
<proteinExistence type="predicted"/>
<keyword evidence="3" id="KW-1185">Reference proteome</keyword>
<organism evidence="2 3">
    <name type="scientific">Stackebrandtia nassauensis (strain DSM 44728 / CIP 108903 / NRRL B-16338 / NBRC 102104 / LLR-40K-21)</name>
    <dbReference type="NCBI Taxonomy" id="446470"/>
    <lineage>
        <taxon>Bacteria</taxon>
        <taxon>Bacillati</taxon>
        <taxon>Actinomycetota</taxon>
        <taxon>Actinomycetes</taxon>
        <taxon>Glycomycetales</taxon>
        <taxon>Glycomycetaceae</taxon>
        <taxon>Stackebrandtia</taxon>
    </lineage>
</organism>
<dbReference type="RefSeq" id="WP_013020109.1">
    <property type="nucleotide sequence ID" value="NC_013947.1"/>
</dbReference>
<dbReference type="GO" id="GO:0051213">
    <property type="term" value="F:dioxygenase activity"/>
    <property type="evidence" value="ECO:0007669"/>
    <property type="project" value="UniProtKB-KW"/>
</dbReference>
<dbReference type="AlphaFoldDB" id="D3Q8U6"/>
<dbReference type="EMBL" id="CP001778">
    <property type="protein sequence ID" value="ADD44538.1"/>
    <property type="molecule type" value="Genomic_DNA"/>
</dbReference>
<sequence>MSVQLNHTIVAAKDRSESAEFLADILGLEVGAPMGPFLPVQLHNGVTLDFAQQPPDKEFAPQHYAFLVSEAEFDAAFDKIKRYRLTFWADPRQHLEGEINHHDGGRGVYFLDPSGHYLELITVPYGGWPA</sequence>